<gene>
    <name evidence="1" type="ORF">HW556_13445</name>
</gene>
<organism evidence="1 2">
    <name type="scientific">Hymenobacter terrestris</name>
    <dbReference type="NCBI Taxonomy" id="2748310"/>
    <lineage>
        <taxon>Bacteria</taxon>
        <taxon>Pseudomonadati</taxon>
        <taxon>Bacteroidota</taxon>
        <taxon>Cytophagia</taxon>
        <taxon>Cytophagales</taxon>
        <taxon>Hymenobacteraceae</taxon>
        <taxon>Hymenobacter</taxon>
    </lineage>
</organism>
<keyword evidence="2" id="KW-1185">Reference proteome</keyword>
<comment type="caution">
    <text evidence="1">The sequence shown here is derived from an EMBL/GenBank/DDBJ whole genome shotgun (WGS) entry which is preliminary data.</text>
</comment>
<sequence length="164" mass="17761">MRAIAMNKALPLLQQYVGRSLVSVTADGVTQPWPVREALACERLKLVFDHGPVLTLAAAGEDHFYGEADLLVAASGGAAPLVPSAGPERNPHEQGKYWQYEPQGLNLWPSKYLMHVEFRWETGSFSAGYLVARSGQPLTIDLNAVHLTAAWLDGTATGLEHGVI</sequence>
<evidence type="ECO:0000313" key="2">
    <source>
        <dbReference type="Proteomes" id="UP000626554"/>
    </source>
</evidence>
<accession>A0ABX2Q809</accession>
<name>A0ABX2Q809_9BACT</name>
<reference evidence="1 2" key="1">
    <citation type="submission" date="2020-05" db="EMBL/GenBank/DDBJ databases">
        <title>Hymenobacter terrestris sp. nov. and Hymenobacter lapidiphilus sp. nov., isolated from regoliths in Antarctica.</title>
        <authorList>
            <person name="Sedlacek I."/>
            <person name="Pantucek R."/>
            <person name="Zeman M."/>
            <person name="Holochova P."/>
            <person name="Kralova S."/>
            <person name="Stankova E."/>
            <person name="Sedo O."/>
            <person name="Micenkova L."/>
            <person name="Svec P."/>
            <person name="Gupta V."/>
            <person name="Sood U."/>
            <person name="Korpole U.S."/>
            <person name="Lal R."/>
        </authorList>
    </citation>
    <scope>NUCLEOTIDE SEQUENCE [LARGE SCALE GENOMIC DNA]</scope>
    <source>
        <strain evidence="1 2">P5252</strain>
    </source>
</reference>
<evidence type="ECO:0000313" key="1">
    <source>
        <dbReference type="EMBL" id="NVO85887.1"/>
    </source>
</evidence>
<dbReference type="RefSeq" id="WP_176900609.1">
    <property type="nucleotide sequence ID" value="NZ_JABKAV010000045.1"/>
</dbReference>
<dbReference type="Proteomes" id="UP000626554">
    <property type="component" value="Unassembled WGS sequence"/>
</dbReference>
<protein>
    <submittedName>
        <fullName evidence="1">Uncharacterized protein</fullName>
    </submittedName>
</protein>
<proteinExistence type="predicted"/>
<dbReference type="EMBL" id="JABKAV010000045">
    <property type="protein sequence ID" value="NVO85887.1"/>
    <property type="molecule type" value="Genomic_DNA"/>
</dbReference>